<proteinExistence type="inferred from homology"/>
<feature type="active site" description="Tele-UMP-histidine intermediate" evidence="8">
    <location>
        <position position="158"/>
    </location>
</feature>
<protein>
    <recommendedName>
        <fullName evidence="7">Galactose-1-phosphate uridylyltransferase</fullName>
        <ecNumber evidence="7">2.7.7.12</ecNumber>
    </recommendedName>
</protein>
<evidence type="ECO:0000256" key="6">
    <source>
        <dbReference type="ARBA" id="ARBA00023277"/>
    </source>
</evidence>
<keyword evidence="4 9" id="KW-0479">Metal-binding</keyword>
<keyword evidence="3 12" id="KW-0548">Nucleotidyltransferase</keyword>
<feature type="domain" description="Galactose-1-phosphate uridyl transferase C-terminal" evidence="11">
    <location>
        <begin position="186"/>
        <end position="291"/>
    </location>
</feature>
<feature type="binding site" evidence="9">
    <location>
        <position position="45"/>
    </location>
    <ligand>
        <name>Zn(2+)</name>
        <dbReference type="ChEBI" id="CHEBI:29105"/>
    </ligand>
</feature>
<evidence type="ECO:0000256" key="1">
    <source>
        <dbReference type="ARBA" id="ARBA00010951"/>
    </source>
</evidence>
<comment type="cofactor">
    <cofactor evidence="9">
        <name>Zn(2+)</name>
        <dbReference type="ChEBI" id="CHEBI:29105"/>
    </cofactor>
    <text evidence="9">Binds 1 zinc ion per subunit.</text>
</comment>
<dbReference type="Proteomes" id="UP000318296">
    <property type="component" value="Unassembled WGS sequence"/>
</dbReference>
<dbReference type="NCBIfam" id="TIGR00209">
    <property type="entry name" value="galT_1"/>
    <property type="match status" value="1"/>
</dbReference>
<dbReference type="Gene3D" id="3.30.428.10">
    <property type="entry name" value="HIT-like"/>
    <property type="match status" value="2"/>
</dbReference>
<feature type="binding site" evidence="9">
    <location>
        <position position="42"/>
    </location>
    <ligand>
        <name>Zn(2+)</name>
        <dbReference type="ChEBI" id="CHEBI:29105"/>
    </ligand>
</feature>
<dbReference type="EC" id="2.7.7.12" evidence="7"/>
<dbReference type="SUPFAM" id="SSF54197">
    <property type="entry name" value="HIT-like"/>
    <property type="match status" value="2"/>
</dbReference>
<sequence>MPKLRQNIITGDWVVISPERAKRPEDFVVEKKEPKTQSQKDCPFCPPEGAAYKNKIKGTETKNLYVIPNKFPAFVDQDEVIEEGGDFYPSYKSLGGHEVISFKDHNVELPELKSPTLVELFDTYRQRMVYHQKNPVIEYVMIVHNFGAEAGASIDHPHSQLFASSIIPTYVTKELFGSRQFYKDNKECVYCRLIEEEQAAEVRIIAENANFIAFTFFAARFPFEVWLLPKKHSARYEIITQNELEEFVEIFLAVMKKISHRLNDPPYNYFIHTAPAKIGHHSIYYHWHLEICPRVSKLGAYEIGSDVFIDVVSPESAAAFLRKAHE</sequence>
<accession>A0A554LH18</accession>
<evidence type="ECO:0000256" key="7">
    <source>
        <dbReference type="NCBIfam" id="TIGR00209"/>
    </source>
</evidence>
<feature type="domain" description="Galactose-1-phosphate uridyl transferase N-terminal" evidence="10">
    <location>
        <begin position="3"/>
        <end position="168"/>
    </location>
</feature>
<dbReference type="PANTHER" id="PTHR42763">
    <property type="entry name" value="ADP-GLUCOSE PHOSPHORYLASE"/>
    <property type="match status" value="1"/>
</dbReference>
<dbReference type="GO" id="GO:0008270">
    <property type="term" value="F:zinc ion binding"/>
    <property type="evidence" value="ECO:0007669"/>
    <property type="project" value="InterPro"/>
</dbReference>
<feature type="binding site" evidence="9">
    <location>
        <position position="105"/>
    </location>
    <ligand>
        <name>Zn(2+)</name>
        <dbReference type="ChEBI" id="CHEBI:29105"/>
    </ligand>
</feature>
<feature type="binding site" evidence="9">
    <location>
        <position position="156"/>
    </location>
    <ligand>
        <name>Zn(2+)</name>
        <dbReference type="ChEBI" id="CHEBI:29105"/>
    </ligand>
</feature>
<dbReference type="UniPathway" id="UPA00214"/>
<evidence type="ECO:0000259" key="11">
    <source>
        <dbReference type="Pfam" id="PF02744"/>
    </source>
</evidence>
<evidence type="ECO:0000256" key="2">
    <source>
        <dbReference type="ARBA" id="ARBA00022679"/>
    </source>
</evidence>
<keyword evidence="5 9" id="KW-0862">Zinc</keyword>
<evidence type="ECO:0000256" key="9">
    <source>
        <dbReference type="PIRSR" id="PIRSR000808-3"/>
    </source>
</evidence>
<dbReference type="InterPro" id="IPR005849">
    <property type="entry name" value="GalP_Utransf_N"/>
</dbReference>
<dbReference type="Pfam" id="PF01087">
    <property type="entry name" value="GalP_UDP_transf"/>
    <property type="match status" value="1"/>
</dbReference>
<evidence type="ECO:0000313" key="12">
    <source>
        <dbReference type="EMBL" id="TSC92142.1"/>
    </source>
</evidence>
<dbReference type="EMBL" id="VMGH01000013">
    <property type="protein sequence ID" value="TSC92142.1"/>
    <property type="molecule type" value="Genomic_DNA"/>
</dbReference>
<dbReference type="PANTHER" id="PTHR42763:SF2">
    <property type="entry name" value="ADP-GLUCOSE PHOSPHORYLASE"/>
    <property type="match status" value="1"/>
</dbReference>
<dbReference type="GO" id="GO:0006012">
    <property type="term" value="P:galactose metabolic process"/>
    <property type="evidence" value="ECO:0007669"/>
    <property type="project" value="UniProtKB-UniRule"/>
</dbReference>
<comment type="caution">
    <text evidence="12">The sequence shown here is derived from an EMBL/GenBank/DDBJ whole genome shotgun (WGS) entry which is preliminary data.</text>
</comment>
<dbReference type="GO" id="GO:0008108">
    <property type="term" value="F:UDP-glucose:hexose-1-phosphate uridylyltransferase activity"/>
    <property type="evidence" value="ECO:0007669"/>
    <property type="project" value="UniProtKB-UniRule"/>
</dbReference>
<dbReference type="InterPro" id="IPR005850">
    <property type="entry name" value="GalP_Utransf_C"/>
</dbReference>
<evidence type="ECO:0000259" key="10">
    <source>
        <dbReference type="Pfam" id="PF01087"/>
    </source>
</evidence>
<keyword evidence="6" id="KW-0119">Carbohydrate metabolism</keyword>
<dbReference type="InterPro" id="IPR036265">
    <property type="entry name" value="HIT-like_sf"/>
</dbReference>
<evidence type="ECO:0000256" key="4">
    <source>
        <dbReference type="ARBA" id="ARBA00022723"/>
    </source>
</evidence>
<reference evidence="12 13" key="1">
    <citation type="submission" date="2017-07" db="EMBL/GenBank/DDBJ databases">
        <title>Mechanisms for carbon and nitrogen cycling indicate functional differentiation within the Candidate Phyla Radiation.</title>
        <authorList>
            <person name="Danczak R.E."/>
            <person name="Johnston M.D."/>
            <person name="Kenah C."/>
            <person name="Slattery M."/>
            <person name="Wrighton K.C."/>
            <person name="Wilkins M.J."/>
        </authorList>
    </citation>
    <scope>NUCLEOTIDE SEQUENCE [LARGE SCALE GENOMIC DNA]</scope>
    <source>
        <strain evidence="12">Licking1014_96</strain>
    </source>
</reference>
<name>A0A554LH18_9BACT</name>
<evidence type="ECO:0000313" key="13">
    <source>
        <dbReference type="Proteomes" id="UP000318296"/>
    </source>
</evidence>
<organism evidence="12 13">
    <name type="scientific">Candidatus Berkelbacteria bacterium Licking1014_96</name>
    <dbReference type="NCBI Taxonomy" id="2017149"/>
    <lineage>
        <taxon>Bacteria</taxon>
        <taxon>Candidatus Berkelbacteria</taxon>
    </lineage>
</organism>
<evidence type="ECO:0000256" key="5">
    <source>
        <dbReference type="ARBA" id="ARBA00022833"/>
    </source>
</evidence>
<dbReference type="PIRSF" id="PIRSF000808">
    <property type="entry name" value="GalT"/>
    <property type="match status" value="1"/>
</dbReference>
<dbReference type="InterPro" id="IPR053177">
    <property type="entry name" value="ADP-glucose_phosphorylase"/>
</dbReference>
<gene>
    <name evidence="12" type="ORF">CEN92_98</name>
</gene>
<dbReference type="AlphaFoldDB" id="A0A554LH18"/>
<evidence type="ECO:0000256" key="3">
    <source>
        <dbReference type="ARBA" id="ARBA00022695"/>
    </source>
</evidence>
<evidence type="ECO:0000256" key="8">
    <source>
        <dbReference type="PIRSR" id="PIRSR000808-1"/>
    </source>
</evidence>
<dbReference type="InterPro" id="IPR001937">
    <property type="entry name" value="GalP_UDPtransf1"/>
</dbReference>
<comment type="similarity">
    <text evidence="1">Belongs to the galactose-1-phosphate uridylyltransferase type 1 family.</text>
</comment>
<dbReference type="Pfam" id="PF02744">
    <property type="entry name" value="GalP_UDP_tr_C"/>
    <property type="match status" value="1"/>
</dbReference>
<keyword evidence="2 12" id="KW-0808">Transferase</keyword>